<dbReference type="EMBL" id="FQUM01000007">
    <property type="protein sequence ID" value="SHF69031.1"/>
    <property type="molecule type" value="Genomic_DNA"/>
</dbReference>
<reference evidence="2 3" key="1">
    <citation type="submission" date="2016-11" db="EMBL/GenBank/DDBJ databases">
        <authorList>
            <person name="Jaros S."/>
            <person name="Januszkiewicz K."/>
            <person name="Wedrychowicz H."/>
        </authorList>
    </citation>
    <scope>NUCLEOTIDE SEQUENCE [LARGE SCALE GENOMIC DNA]</scope>
    <source>
        <strain evidence="2 3">DSM 26910</strain>
    </source>
</reference>
<dbReference type="STRING" id="1484053.SAMN05444274_107199"/>
<evidence type="ECO:0000313" key="2">
    <source>
        <dbReference type="EMBL" id="SHF69031.1"/>
    </source>
</evidence>
<keyword evidence="1" id="KW-1133">Transmembrane helix</keyword>
<gene>
    <name evidence="2" type="ORF">SAMN05444274_107199</name>
</gene>
<organism evidence="2 3">
    <name type="scientific">Mariniphaga anaerophila</name>
    <dbReference type="NCBI Taxonomy" id="1484053"/>
    <lineage>
        <taxon>Bacteria</taxon>
        <taxon>Pseudomonadati</taxon>
        <taxon>Bacteroidota</taxon>
        <taxon>Bacteroidia</taxon>
        <taxon>Marinilabiliales</taxon>
        <taxon>Prolixibacteraceae</taxon>
        <taxon>Mariniphaga</taxon>
    </lineage>
</organism>
<keyword evidence="1" id="KW-0812">Transmembrane</keyword>
<feature type="transmembrane region" description="Helical" evidence="1">
    <location>
        <begin position="36"/>
        <end position="56"/>
    </location>
</feature>
<protein>
    <submittedName>
        <fullName evidence="2">Uncharacterized protein</fullName>
    </submittedName>
</protein>
<keyword evidence="3" id="KW-1185">Reference proteome</keyword>
<accession>A0A1M5DQB0</accession>
<keyword evidence="1" id="KW-0472">Membrane</keyword>
<dbReference type="RefSeq" id="WP_073002796.1">
    <property type="nucleotide sequence ID" value="NZ_FQUM01000007.1"/>
</dbReference>
<name>A0A1M5DQB0_9BACT</name>
<proteinExistence type="predicted"/>
<evidence type="ECO:0000256" key="1">
    <source>
        <dbReference type="SAM" id="Phobius"/>
    </source>
</evidence>
<feature type="transmembrane region" description="Helical" evidence="1">
    <location>
        <begin position="7"/>
        <end position="24"/>
    </location>
</feature>
<evidence type="ECO:0000313" key="3">
    <source>
        <dbReference type="Proteomes" id="UP000184164"/>
    </source>
</evidence>
<sequence>MGKKTTLFISVLLILAGIIIYVLLKDSNTKMDEELIGFFSGICFGAGVILPVRLFFDKKKK</sequence>
<dbReference type="Proteomes" id="UP000184164">
    <property type="component" value="Unassembled WGS sequence"/>
</dbReference>
<dbReference type="AlphaFoldDB" id="A0A1M5DQB0"/>